<gene>
    <name evidence="1" type="ORF">F1559_000218</name>
</gene>
<proteinExistence type="predicted"/>
<keyword evidence="2" id="KW-1185">Reference proteome</keyword>
<evidence type="ECO:0000313" key="2">
    <source>
        <dbReference type="Proteomes" id="UP000530660"/>
    </source>
</evidence>
<evidence type="ECO:0000313" key="1">
    <source>
        <dbReference type="EMBL" id="KAF6001622.1"/>
    </source>
</evidence>
<comment type="caution">
    <text evidence="1">The sequence shown here is derived from an EMBL/GenBank/DDBJ whole genome shotgun (WGS) entry which is preliminary data.</text>
</comment>
<dbReference type="EMBL" id="VWRR01000013">
    <property type="protein sequence ID" value="KAF6001622.1"/>
    <property type="molecule type" value="Genomic_DNA"/>
</dbReference>
<protein>
    <submittedName>
        <fullName evidence="1">Uncharacterized protein</fullName>
    </submittedName>
</protein>
<dbReference type="OrthoDB" id="4181at2759"/>
<organism evidence="1 2">
    <name type="scientific">Cyanidiococcus yangmingshanensis</name>
    <dbReference type="NCBI Taxonomy" id="2690220"/>
    <lineage>
        <taxon>Eukaryota</taxon>
        <taxon>Rhodophyta</taxon>
        <taxon>Bangiophyceae</taxon>
        <taxon>Cyanidiales</taxon>
        <taxon>Cyanidiaceae</taxon>
        <taxon>Cyanidiococcus</taxon>
    </lineage>
</organism>
<name>A0A7J7IEV3_9RHOD</name>
<dbReference type="Proteomes" id="UP000530660">
    <property type="component" value="Unassembled WGS sequence"/>
</dbReference>
<sequence>MRTQSEAFNLDHAFVLAFSLTVFGVPRTRPSLSRVGSSSQSLQRWWFSRPRIRSFWSLRHSNRFRFLEKCTTIRADLGDSEKRTQKSSRGLWYARPSAAVERGGGFYVPGLDGPQLRFLLGLLCLLLLATNHLLSEAGSSEDLASSWTPLQTSEVLAALASICVITLAQLEARAPEERAEQRATTSEPSASIVAMRAETGPRSAGAHTRGLRALAMALANLFEPRVPILALLFHGNTGHVIELHASPALSIALRIQKSDSQNKYHVSDRGEIIDRVLEAGRGIYIPDMTEIPTAACFPFLEPMRPGGALLEPLHRTAGSPAEHLASGTWLLLVVTPVPKVLTSSDYRWLRALCH</sequence>
<dbReference type="AlphaFoldDB" id="A0A7J7IEV3"/>
<reference evidence="1 2" key="1">
    <citation type="journal article" date="2020" name="J. Phycol.">
        <title>Comparative genome analysis reveals Cyanidiococcus gen. nov., a new extremophilic red algal genus sister to Cyanidioschyzon (Cyanidioschyzonaceae, Rhodophyta).</title>
        <authorList>
            <person name="Liu S.-L."/>
            <person name="Chiang Y.-R."/>
            <person name="Yoon H.S."/>
            <person name="Fu H.-Y."/>
        </authorList>
    </citation>
    <scope>NUCLEOTIDE SEQUENCE [LARGE SCALE GENOMIC DNA]</scope>
    <source>
        <strain evidence="1 2">THAL066</strain>
    </source>
</reference>
<accession>A0A7J7IEV3</accession>